<reference evidence="3" key="1">
    <citation type="submission" date="2013-11" db="EMBL/GenBank/DDBJ databases">
        <title>Comparative genomics of Ignicoccus.</title>
        <authorList>
            <person name="Podar M."/>
        </authorList>
    </citation>
    <scope>NUCLEOTIDE SEQUENCE</scope>
    <source>
        <strain evidence="3">DSM 13166</strain>
    </source>
</reference>
<dbReference type="InterPro" id="IPR052199">
    <property type="entry name" value="MIPS"/>
</dbReference>
<dbReference type="InterPro" id="IPR002587">
    <property type="entry name" value="Myo-inos-1-P_Synthase"/>
</dbReference>
<sequence length="388" mass="43035">MVVKVSIFGMGLVASHYIVGLYRLKEGSMKPYGVPLAKYDLAVDFLEEEIVSVYDVDTRKVGKSVRDIVTESLKDVIPLPSSLPETEVRKGLLMGSAAGLDKLFPVSGRDQEIEPMEAIEEIANELKKDSIDVVFNLISTEPAEPFRSEEELLKRIKEGKASAAQAYAYATYLASKDTGKQIAFINLIPTPLANDPVMVNLFAETNSLLLGDDGATGATPLTADLLEHLAERNRLIRFIVQFNIGGNTDFLALTIPERNLMKEKTKSSIVEDILGYDAPHYIRPTGYVEAIGDRKFVAMDIEWITFNGLVDELIVNMRINDSPALAGLAVDLARLSKALMERGVKGTCYEVNAFYMKNPGPKNAKNEARIKAYYDMLKYLKELKIIKE</sequence>
<feature type="domain" description="Myo-inositol-1-phosphate synthase GAPDH-like" evidence="2">
    <location>
        <begin position="217"/>
        <end position="322"/>
    </location>
</feature>
<dbReference type="Gene3D" id="3.40.50.720">
    <property type="entry name" value="NAD(P)-binding Rossmann-like Domain"/>
    <property type="match status" value="1"/>
</dbReference>
<evidence type="ECO:0000259" key="2">
    <source>
        <dbReference type="Pfam" id="PF01658"/>
    </source>
</evidence>
<accession>A0A977K9I1</accession>
<keyword evidence="4" id="KW-1185">Reference proteome</keyword>
<dbReference type="PANTHER" id="PTHR43125:SF1">
    <property type="entry name" value="INOSITOL-3-PHOSPHATE SYNTHASE"/>
    <property type="match status" value="1"/>
</dbReference>
<dbReference type="Pfam" id="PF01658">
    <property type="entry name" value="Inos-1-P_synth"/>
    <property type="match status" value="1"/>
</dbReference>
<evidence type="ECO:0000313" key="4">
    <source>
        <dbReference type="Proteomes" id="UP001063698"/>
    </source>
</evidence>
<gene>
    <name evidence="3" type="ORF">IPA_04940</name>
</gene>
<dbReference type="InterPro" id="IPR013021">
    <property type="entry name" value="Myo-inos-1-P_Synthase_GAPDH"/>
</dbReference>
<dbReference type="PIRSF" id="PIRSF015578">
    <property type="entry name" value="Myoinos-ppht_syn"/>
    <property type="match status" value="1"/>
</dbReference>
<dbReference type="GO" id="GO:0006021">
    <property type="term" value="P:inositol biosynthetic process"/>
    <property type="evidence" value="ECO:0007669"/>
    <property type="project" value="InterPro"/>
</dbReference>
<dbReference type="GO" id="GO:0008654">
    <property type="term" value="P:phospholipid biosynthetic process"/>
    <property type="evidence" value="ECO:0007669"/>
    <property type="project" value="InterPro"/>
</dbReference>
<dbReference type="InterPro" id="IPR036291">
    <property type="entry name" value="NAD(P)-bd_dom_sf"/>
</dbReference>
<comment type="similarity">
    <text evidence="1">Belongs to the myo-inositol 1-phosphate synthase family.</text>
</comment>
<protein>
    <submittedName>
        <fullName evidence="3">Myo-inositol-1-phosphate synthase</fullName>
    </submittedName>
</protein>
<dbReference type="SUPFAM" id="SSF51735">
    <property type="entry name" value="NAD(P)-binding Rossmann-fold domains"/>
    <property type="match status" value="1"/>
</dbReference>
<dbReference type="PANTHER" id="PTHR43125">
    <property type="entry name" value="INOSITOL-3-PHOSPHATE SYNTHASE"/>
    <property type="match status" value="1"/>
</dbReference>
<evidence type="ECO:0000313" key="3">
    <source>
        <dbReference type="EMBL" id="UXD21505.1"/>
    </source>
</evidence>
<dbReference type="AlphaFoldDB" id="A0A977K9I1"/>
<evidence type="ECO:0000256" key="1">
    <source>
        <dbReference type="ARBA" id="ARBA00010813"/>
    </source>
</evidence>
<dbReference type="GO" id="GO:0004512">
    <property type="term" value="F:inositol-3-phosphate synthase activity"/>
    <property type="evidence" value="ECO:0007669"/>
    <property type="project" value="InterPro"/>
</dbReference>
<proteinExistence type="inferred from homology"/>
<dbReference type="EMBL" id="CP006868">
    <property type="protein sequence ID" value="UXD21505.1"/>
    <property type="molecule type" value="Genomic_DNA"/>
</dbReference>
<dbReference type="KEGG" id="ipc:IPA_04940"/>
<dbReference type="Gene3D" id="3.30.360.10">
    <property type="entry name" value="Dihydrodipicolinate Reductase, domain 2"/>
    <property type="match status" value="1"/>
</dbReference>
<name>A0A977K9I1_9CREN</name>
<organism evidence="3 4">
    <name type="scientific">Ignicoccus pacificus DSM 13166</name>
    <dbReference type="NCBI Taxonomy" id="940294"/>
    <lineage>
        <taxon>Archaea</taxon>
        <taxon>Thermoproteota</taxon>
        <taxon>Thermoprotei</taxon>
        <taxon>Desulfurococcales</taxon>
        <taxon>Desulfurococcaceae</taxon>
        <taxon>Ignicoccus</taxon>
    </lineage>
</organism>
<dbReference type="SUPFAM" id="SSF55347">
    <property type="entry name" value="Glyceraldehyde-3-phosphate dehydrogenase-like, C-terminal domain"/>
    <property type="match status" value="1"/>
</dbReference>
<dbReference type="Proteomes" id="UP001063698">
    <property type="component" value="Chromosome"/>
</dbReference>